<dbReference type="EMBL" id="MAYW01000039">
    <property type="protein sequence ID" value="ODS33057.1"/>
    <property type="molecule type" value="Genomic_DNA"/>
</dbReference>
<dbReference type="AlphaFoldDB" id="A0A1E3XBM3"/>
<reference evidence="1 2" key="1">
    <citation type="submission" date="2016-07" db="EMBL/GenBank/DDBJ databases">
        <title>Draft genome of Scalindua rubra, obtained from a brine-seawater interface in the Red Sea, sheds light on salt adaptation in anammox bacteria.</title>
        <authorList>
            <person name="Speth D.R."/>
            <person name="Lagkouvardos I."/>
            <person name="Wang Y."/>
            <person name="Qian P.-Y."/>
            <person name="Dutilh B.E."/>
            <person name="Jetten M.S."/>
        </authorList>
    </citation>
    <scope>NUCLEOTIDE SEQUENCE [LARGE SCALE GENOMIC DNA]</scope>
    <source>
        <strain evidence="1">BSI-1</strain>
    </source>
</reference>
<evidence type="ECO:0000313" key="2">
    <source>
        <dbReference type="Proteomes" id="UP000094056"/>
    </source>
</evidence>
<comment type="caution">
    <text evidence="1">The sequence shown here is derived from an EMBL/GenBank/DDBJ whole genome shotgun (WGS) entry which is preliminary data.</text>
</comment>
<name>A0A1E3XBM3_9BACT</name>
<proteinExistence type="predicted"/>
<accession>A0A1E3XBM3</accession>
<dbReference type="Proteomes" id="UP000094056">
    <property type="component" value="Unassembled WGS sequence"/>
</dbReference>
<organism evidence="1 2">
    <name type="scientific">Candidatus Scalindua rubra</name>
    <dbReference type="NCBI Taxonomy" id="1872076"/>
    <lineage>
        <taxon>Bacteria</taxon>
        <taxon>Pseudomonadati</taxon>
        <taxon>Planctomycetota</taxon>
        <taxon>Candidatus Brocadiia</taxon>
        <taxon>Candidatus Brocadiales</taxon>
        <taxon>Candidatus Scalinduaceae</taxon>
        <taxon>Candidatus Scalindua</taxon>
    </lineage>
</organism>
<protein>
    <submittedName>
        <fullName evidence="1">Uncharacterized protein</fullName>
    </submittedName>
</protein>
<sequence length="124" mass="14402">MLKSEKIGLVKYEFVVYINVLYDALTYKVNGILLTKDDLENTLSKNNDINWVRVEGIDVVDTEEIWEDSVVETKMRISGLFDTEPLDWKYAQIIVNDYANTKQSYAIAKMPRSPIIPVYFDVKE</sequence>
<gene>
    <name evidence="1" type="ORF">SCARUB_01819</name>
</gene>
<evidence type="ECO:0000313" key="1">
    <source>
        <dbReference type="EMBL" id="ODS33057.1"/>
    </source>
</evidence>